<dbReference type="SMART" id="SM00354">
    <property type="entry name" value="HTH_LACI"/>
    <property type="match status" value="1"/>
</dbReference>
<evidence type="ECO:0000256" key="1">
    <source>
        <dbReference type="ARBA" id="ARBA00023015"/>
    </source>
</evidence>
<dbReference type="CDD" id="cd06267">
    <property type="entry name" value="PBP1_LacI_sugar_binding-like"/>
    <property type="match status" value="1"/>
</dbReference>
<dbReference type="Pfam" id="PF13377">
    <property type="entry name" value="Peripla_BP_3"/>
    <property type="match status" value="1"/>
</dbReference>
<dbReference type="Gene3D" id="1.10.260.40">
    <property type="entry name" value="lambda repressor-like DNA-binding domains"/>
    <property type="match status" value="1"/>
</dbReference>
<dbReference type="Proteomes" id="UP000320461">
    <property type="component" value="Unassembled WGS sequence"/>
</dbReference>
<dbReference type="CDD" id="cd01392">
    <property type="entry name" value="HTH_LacI"/>
    <property type="match status" value="1"/>
</dbReference>
<dbReference type="OrthoDB" id="2854648at2"/>
<dbReference type="InterPro" id="IPR000843">
    <property type="entry name" value="HTH_LacI"/>
</dbReference>
<dbReference type="PRINTS" id="PR00036">
    <property type="entry name" value="HTHLACI"/>
</dbReference>
<dbReference type="Gene3D" id="3.40.50.2300">
    <property type="match status" value="2"/>
</dbReference>
<sequence length="332" mass="35425">MPVTIRDVAQRAGVSKTTVSRVLNGRDELDERTAERVRAVIAELGYVPSARAVAFARGSTHIVAMLLPSLTWPWIGEVVQAAIEAVEDEGYGMLVFTTTQGDESMRRFAEHVSARAFDGLLVVEPGGTLDYITRLHEDGLPVVLVDDRGHEPMFGSVATTNRLGALAAAHHLLEIGRREPLVVSGDPRFGCVQERLAGFAEGFGAAGLTLDPLRAVEGDFTFESGQAAVARALEAGLHFDSLFAHNDTMATGAMAELRRAGLRIPDDVAVVGFDDLPSAAQTDPPLTSVHQPIREMGQAAARALLASFRGTPVPREPIVLPTSFTVRASTVG</sequence>
<proteinExistence type="predicted"/>
<gene>
    <name evidence="6" type="primary">lacI_1</name>
    <name evidence="6" type="ORF">CGE01nite_03630</name>
</gene>
<dbReference type="RefSeq" id="WP_048343879.1">
    <property type="nucleotide sequence ID" value="NZ_BJLQ01000003.1"/>
</dbReference>
<dbReference type="PANTHER" id="PTHR30146">
    <property type="entry name" value="LACI-RELATED TRANSCRIPTIONAL REPRESSOR"/>
    <property type="match status" value="1"/>
</dbReference>
<dbReference type="PROSITE" id="PS00356">
    <property type="entry name" value="HTH_LACI_1"/>
    <property type="match status" value="1"/>
</dbReference>
<reference evidence="6 7" key="1">
    <citation type="submission" date="2019-06" db="EMBL/GenBank/DDBJ databases">
        <title>Whole genome shotgun sequence of Cellulomonas gelida NBRC 3748.</title>
        <authorList>
            <person name="Hosoyama A."/>
            <person name="Uohara A."/>
            <person name="Ohji S."/>
            <person name="Ichikawa N."/>
        </authorList>
    </citation>
    <scope>NUCLEOTIDE SEQUENCE [LARGE SCALE GENOMIC DNA]</scope>
    <source>
        <strain evidence="6 7">NBRC 3748</strain>
    </source>
</reference>
<dbReference type="GO" id="GO:0003700">
    <property type="term" value="F:DNA-binding transcription factor activity"/>
    <property type="evidence" value="ECO:0007669"/>
    <property type="project" value="TreeGrafter"/>
</dbReference>
<dbReference type="InterPro" id="IPR046335">
    <property type="entry name" value="LacI/GalR-like_sensor"/>
</dbReference>
<accession>A0A4Y3KGK3</accession>
<dbReference type="PANTHER" id="PTHR30146:SF153">
    <property type="entry name" value="LACTOSE OPERON REPRESSOR"/>
    <property type="match status" value="1"/>
</dbReference>
<dbReference type="InterPro" id="IPR010982">
    <property type="entry name" value="Lambda_DNA-bd_dom_sf"/>
</dbReference>
<dbReference type="InterPro" id="IPR001387">
    <property type="entry name" value="Cro/C1-type_HTH"/>
</dbReference>
<evidence type="ECO:0000256" key="2">
    <source>
        <dbReference type="ARBA" id="ARBA00023125"/>
    </source>
</evidence>
<evidence type="ECO:0000313" key="7">
    <source>
        <dbReference type="Proteomes" id="UP000320461"/>
    </source>
</evidence>
<dbReference type="Pfam" id="PF00356">
    <property type="entry name" value="LacI"/>
    <property type="match status" value="1"/>
</dbReference>
<dbReference type="AlphaFoldDB" id="A0A4Y3KGK3"/>
<evidence type="ECO:0000313" key="6">
    <source>
        <dbReference type="EMBL" id="GEA83112.1"/>
    </source>
</evidence>
<keyword evidence="3" id="KW-0804">Transcription</keyword>
<comment type="caution">
    <text evidence="6">The sequence shown here is derived from an EMBL/GenBank/DDBJ whole genome shotgun (WGS) entry which is preliminary data.</text>
</comment>
<evidence type="ECO:0000259" key="5">
    <source>
        <dbReference type="PROSITE" id="PS50943"/>
    </source>
</evidence>
<dbReference type="SUPFAM" id="SSF47413">
    <property type="entry name" value="lambda repressor-like DNA-binding domains"/>
    <property type="match status" value="1"/>
</dbReference>
<protein>
    <submittedName>
        <fullName evidence="6">LacI family transcriptional regulator</fullName>
    </submittedName>
</protein>
<dbReference type="SUPFAM" id="SSF53822">
    <property type="entry name" value="Periplasmic binding protein-like I"/>
    <property type="match status" value="1"/>
</dbReference>
<feature type="domain" description="HTH lacI-type" evidence="4">
    <location>
        <begin position="3"/>
        <end position="57"/>
    </location>
</feature>
<dbReference type="GO" id="GO:0000976">
    <property type="term" value="F:transcription cis-regulatory region binding"/>
    <property type="evidence" value="ECO:0007669"/>
    <property type="project" value="TreeGrafter"/>
</dbReference>
<dbReference type="PROSITE" id="PS50943">
    <property type="entry name" value="HTH_CROC1"/>
    <property type="match status" value="1"/>
</dbReference>
<evidence type="ECO:0000259" key="4">
    <source>
        <dbReference type="PROSITE" id="PS50932"/>
    </source>
</evidence>
<name>A0A4Y3KGK3_9CELL</name>
<keyword evidence="1" id="KW-0805">Transcription regulation</keyword>
<feature type="domain" description="HTH cro/C1-type" evidence="5">
    <location>
        <begin position="4"/>
        <end position="47"/>
    </location>
</feature>
<evidence type="ECO:0000256" key="3">
    <source>
        <dbReference type="ARBA" id="ARBA00023163"/>
    </source>
</evidence>
<organism evidence="6 7">
    <name type="scientific">Cellulomonas gelida</name>
    <dbReference type="NCBI Taxonomy" id="1712"/>
    <lineage>
        <taxon>Bacteria</taxon>
        <taxon>Bacillati</taxon>
        <taxon>Actinomycetota</taxon>
        <taxon>Actinomycetes</taxon>
        <taxon>Micrococcales</taxon>
        <taxon>Cellulomonadaceae</taxon>
        <taxon>Cellulomonas</taxon>
    </lineage>
</organism>
<dbReference type="PROSITE" id="PS50932">
    <property type="entry name" value="HTH_LACI_2"/>
    <property type="match status" value="1"/>
</dbReference>
<dbReference type="InterPro" id="IPR028082">
    <property type="entry name" value="Peripla_BP_I"/>
</dbReference>
<keyword evidence="2" id="KW-0238">DNA-binding</keyword>
<keyword evidence="7" id="KW-1185">Reference proteome</keyword>
<dbReference type="EMBL" id="BJLQ01000003">
    <property type="protein sequence ID" value="GEA83112.1"/>
    <property type="molecule type" value="Genomic_DNA"/>
</dbReference>